<evidence type="ECO:0000313" key="2">
    <source>
        <dbReference type="Proteomes" id="UP001168883"/>
    </source>
</evidence>
<gene>
    <name evidence="1" type="ORF">Q3C12_03970</name>
</gene>
<organism evidence="1 2">
    <name type="scientific">Paenibacillus ehimensis</name>
    <dbReference type="NCBI Taxonomy" id="79264"/>
    <lineage>
        <taxon>Bacteria</taxon>
        <taxon>Bacillati</taxon>
        <taxon>Bacillota</taxon>
        <taxon>Bacilli</taxon>
        <taxon>Bacillales</taxon>
        <taxon>Paenibacillaceae</taxon>
        <taxon>Paenibacillus</taxon>
    </lineage>
</organism>
<dbReference type="InterPro" id="IPR044918">
    <property type="entry name" value="DUF3349_helical"/>
</dbReference>
<accession>A0ABT8V3Z2</accession>
<dbReference type="Proteomes" id="UP001168883">
    <property type="component" value="Unassembled WGS sequence"/>
</dbReference>
<sequence length="97" mass="10953">MDDQAPKPLESTCIMLSKAFPAGIGDEEYYPLLALLYEHMTDRNLAEVIVLVAGKDRSVALNDVHRSVTTNRPGKEEVDLVKEKITPYGYETWLNEE</sequence>
<dbReference type="EMBL" id="JAUMKJ010000004">
    <property type="protein sequence ID" value="MDO3676148.1"/>
    <property type="molecule type" value="Genomic_DNA"/>
</dbReference>
<dbReference type="Pfam" id="PF11829">
    <property type="entry name" value="DUF3349"/>
    <property type="match status" value="1"/>
</dbReference>
<dbReference type="RefSeq" id="WP_025848041.1">
    <property type="nucleotide sequence ID" value="NZ_JARLKN010000050.1"/>
</dbReference>
<name>A0ABT8V3Z2_9BACL</name>
<keyword evidence="2" id="KW-1185">Reference proteome</keyword>
<proteinExistence type="predicted"/>
<reference evidence="1" key="1">
    <citation type="submission" date="2023-07" db="EMBL/GenBank/DDBJ databases">
        <authorList>
            <person name="Aktuganov G."/>
            <person name="Boyko T."/>
            <person name="Delegan Y."/>
            <person name="Galimzianova N."/>
            <person name="Gilvanova E."/>
            <person name="Korobov V."/>
            <person name="Kuzmina L."/>
            <person name="Melentiev A."/>
            <person name="Milman P."/>
            <person name="Ryabova A."/>
            <person name="Stupak E."/>
            <person name="Yasakov T."/>
            <person name="Zharikova N."/>
            <person name="Zhurenko E."/>
        </authorList>
    </citation>
    <scope>NUCLEOTIDE SEQUENCE</scope>
    <source>
        <strain evidence="1">IB-739</strain>
    </source>
</reference>
<evidence type="ECO:0000313" key="1">
    <source>
        <dbReference type="EMBL" id="MDO3676148.1"/>
    </source>
</evidence>
<dbReference type="InterPro" id="IPR021784">
    <property type="entry name" value="DUF3349"/>
</dbReference>
<protein>
    <submittedName>
        <fullName evidence="1">DUF3349 domain-containing protein</fullName>
    </submittedName>
</protein>
<dbReference type="Gene3D" id="1.10.150.430">
    <property type="entry name" value="DUF3349, helical bundle"/>
    <property type="match status" value="1"/>
</dbReference>
<comment type="caution">
    <text evidence="1">The sequence shown here is derived from an EMBL/GenBank/DDBJ whole genome shotgun (WGS) entry which is preliminary data.</text>
</comment>